<comment type="caution">
    <text evidence="3">The sequence shown here is derived from an EMBL/GenBank/DDBJ whole genome shotgun (WGS) entry which is preliminary data.</text>
</comment>
<gene>
    <name evidence="3" type="ORF">IDH44_00405</name>
</gene>
<dbReference type="SUPFAM" id="SSF109854">
    <property type="entry name" value="DinB/YfiT-like putative metalloenzymes"/>
    <property type="match status" value="1"/>
</dbReference>
<dbReference type="InterPro" id="IPR034660">
    <property type="entry name" value="DinB/YfiT-like"/>
</dbReference>
<dbReference type="Proteomes" id="UP000621560">
    <property type="component" value="Unassembled WGS sequence"/>
</dbReference>
<dbReference type="Pfam" id="PF05163">
    <property type="entry name" value="DinB"/>
    <property type="match status" value="1"/>
</dbReference>
<dbReference type="AlphaFoldDB" id="A0A927BQE3"/>
<evidence type="ECO:0000256" key="1">
    <source>
        <dbReference type="ARBA" id="ARBA00008635"/>
    </source>
</evidence>
<evidence type="ECO:0000313" key="3">
    <source>
        <dbReference type="EMBL" id="MBD2843634.1"/>
    </source>
</evidence>
<comment type="similarity">
    <text evidence="1">Belongs to the DinB family.</text>
</comment>
<dbReference type="InterPro" id="IPR007837">
    <property type="entry name" value="DinB"/>
</dbReference>
<dbReference type="RefSeq" id="WP_190913631.1">
    <property type="nucleotide sequence ID" value="NZ_JACXIZ010000002.1"/>
</dbReference>
<reference evidence="3" key="1">
    <citation type="submission" date="2020-09" db="EMBL/GenBank/DDBJ databases">
        <title>A novel bacterium of genus Paenibacillus, isolated from South China Sea.</title>
        <authorList>
            <person name="Huang H."/>
            <person name="Mo K."/>
            <person name="Hu Y."/>
        </authorList>
    </citation>
    <scope>NUCLEOTIDE SEQUENCE</scope>
    <source>
        <strain evidence="3">IB182496</strain>
    </source>
</reference>
<proteinExistence type="inferred from homology"/>
<evidence type="ECO:0000313" key="4">
    <source>
        <dbReference type="Proteomes" id="UP000621560"/>
    </source>
</evidence>
<dbReference type="EMBL" id="JACXIZ010000002">
    <property type="protein sequence ID" value="MBD2843634.1"/>
    <property type="molecule type" value="Genomic_DNA"/>
</dbReference>
<sequence>MHQAEMMKYHAYHGWANARLLDHVARTPEVFARVLASPFPTMARMFGHLYDVDRTWFSRMRGSGPGALGETVFAEPAEAKARLGALHASVRDLSVRRAGRCGHPVRQHVRYGV</sequence>
<evidence type="ECO:0000256" key="2">
    <source>
        <dbReference type="ARBA" id="ARBA00022723"/>
    </source>
</evidence>
<dbReference type="Gene3D" id="1.20.120.450">
    <property type="entry name" value="dinb family like domain"/>
    <property type="match status" value="1"/>
</dbReference>
<keyword evidence="2" id="KW-0479">Metal-binding</keyword>
<protein>
    <recommendedName>
        <fullName evidence="5">Damage-inducible protein DinB</fullName>
    </recommendedName>
</protein>
<keyword evidence="4" id="KW-1185">Reference proteome</keyword>
<organism evidence="3 4">
    <name type="scientific">Paenibacillus sabuli</name>
    <dbReference type="NCBI Taxonomy" id="2772509"/>
    <lineage>
        <taxon>Bacteria</taxon>
        <taxon>Bacillati</taxon>
        <taxon>Bacillota</taxon>
        <taxon>Bacilli</taxon>
        <taxon>Bacillales</taxon>
        <taxon>Paenibacillaceae</taxon>
        <taxon>Paenibacillus</taxon>
    </lineage>
</organism>
<dbReference type="GO" id="GO:0046872">
    <property type="term" value="F:metal ion binding"/>
    <property type="evidence" value="ECO:0007669"/>
    <property type="project" value="UniProtKB-KW"/>
</dbReference>
<name>A0A927BQE3_9BACL</name>
<accession>A0A927BQE3</accession>
<evidence type="ECO:0008006" key="5">
    <source>
        <dbReference type="Google" id="ProtNLM"/>
    </source>
</evidence>